<evidence type="ECO:0000256" key="1">
    <source>
        <dbReference type="ARBA" id="ARBA00001961"/>
    </source>
</evidence>
<dbReference type="Pfam" id="PF14226">
    <property type="entry name" value="DIOX_N"/>
    <property type="match status" value="1"/>
</dbReference>
<keyword evidence="2 5" id="KW-0479">Metal-binding</keyword>
<comment type="similarity">
    <text evidence="5">Belongs to the iron/ascorbate-dependent oxidoreductase family.</text>
</comment>
<dbReference type="PANTHER" id="PTHR47990">
    <property type="entry name" value="2-OXOGLUTARATE (2OG) AND FE(II)-DEPENDENT OXYGENASE SUPERFAMILY PROTEIN-RELATED"/>
    <property type="match status" value="1"/>
</dbReference>
<dbReference type="InterPro" id="IPR050231">
    <property type="entry name" value="Iron_ascorbate_oxido_reductase"/>
</dbReference>
<dbReference type="EMBL" id="LR746269">
    <property type="protein sequence ID" value="CAA7398201.1"/>
    <property type="molecule type" value="Genomic_DNA"/>
</dbReference>
<dbReference type="Proteomes" id="UP000663760">
    <property type="component" value="Chromosome 6"/>
</dbReference>
<name>A0A7I8KKK9_SPIIN</name>
<comment type="cofactor">
    <cofactor evidence="1">
        <name>L-ascorbate</name>
        <dbReference type="ChEBI" id="CHEBI:38290"/>
    </cofactor>
</comment>
<dbReference type="AlphaFoldDB" id="A0A7I8KKK9"/>
<evidence type="ECO:0000256" key="3">
    <source>
        <dbReference type="ARBA" id="ARBA00023002"/>
    </source>
</evidence>
<reference evidence="7" key="1">
    <citation type="submission" date="2020-02" db="EMBL/GenBank/DDBJ databases">
        <authorList>
            <person name="Scholz U."/>
            <person name="Mascher M."/>
            <person name="Fiebig A."/>
        </authorList>
    </citation>
    <scope>NUCLEOTIDE SEQUENCE</scope>
</reference>
<evidence type="ECO:0000259" key="6">
    <source>
        <dbReference type="PROSITE" id="PS51471"/>
    </source>
</evidence>
<evidence type="ECO:0000256" key="4">
    <source>
        <dbReference type="ARBA" id="ARBA00023004"/>
    </source>
</evidence>
<dbReference type="PROSITE" id="PS51471">
    <property type="entry name" value="FE2OG_OXY"/>
    <property type="match status" value="1"/>
</dbReference>
<protein>
    <recommendedName>
        <fullName evidence="6">Fe2OG dioxygenase domain-containing protein</fullName>
    </recommendedName>
</protein>
<dbReference type="InterPro" id="IPR044861">
    <property type="entry name" value="IPNS-like_FE2OG_OXY"/>
</dbReference>
<dbReference type="GO" id="GO:0046872">
    <property type="term" value="F:metal ion binding"/>
    <property type="evidence" value="ECO:0007669"/>
    <property type="project" value="UniProtKB-KW"/>
</dbReference>
<dbReference type="OrthoDB" id="288590at2759"/>
<dbReference type="InterPro" id="IPR027443">
    <property type="entry name" value="IPNS-like_sf"/>
</dbReference>
<proteinExistence type="inferred from homology"/>
<dbReference type="Pfam" id="PF03171">
    <property type="entry name" value="2OG-FeII_Oxy"/>
    <property type="match status" value="1"/>
</dbReference>
<accession>A0A7I8KKK9</accession>
<dbReference type="GO" id="GO:0016491">
    <property type="term" value="F:oxidoreductase activity"/>
    <property type="evidence" value="ECO:0007669"/>
    <property type="project" value="UniProtKB-KW"/>
</dbReference>
<dbReference type="Gene3D" id="2.60.120.330">
    <property type="entry name" value="B-lactam Antibiotic, Isopenicillin N Synthase, Chain"/>
    <property type="match status" value="1"/>
</dbReference>
<sequence length="321" mass="34948">MEEEEYSSYPPVFRHIGGHSSAAHGGGGAILPSVDLPVVDFQDLRPAALGEICREWGIFRLVNHGIPPSLSRRLHDEAKRLISLPFELKQTRFAGDPVTYFFGTPAASLPLRGVNWVEGLNIPLGGELPPTSAAGADSSYFRGLAEEFGAQSSAVARELFETLAEDLGLAGERRASSFSGAGKLLRLHRYPFSPLAGGHLGMDAHTDSSLLTLVSDGDVGGLQILHGGAWLAVDPLPGSLLVNLGDMMQAISDDQFKSVKHRVQASNGEERISICFFAFPPEDRPIRSSRYREFTYRDFKAKVQEDIQAVGFKVGLDRFRI</sequence>
<evidence type="ECO:0000256" key="2">
    <source>
        <dbReference type="ARBA" id="ARBA00022723"/>
    </source>
</evidence>
<organism evidence="7 8">
    <name type="scientific">Spirodela intermedia</name>
    <name type="common">Intermediate duckweed</name>
    <dbReference type="NCBI Taxonomy" id="51605"/>
    <lineage>
        <taxon>Eukaryota</taxon>
        <taxon>Viridiplantae</taxon>
        <taxon>Streptophyta</taxon>
        <taxon>Embryophyta</taxon>
        <taxon>Tracheophyta</taxon>
        <taxon>Spermatophyta</taxon>
        <taxon>Magnoliopsida</taxon>
        <taxon>Liliopsida</taxon>
        <taxon>Araceae</taxon>
        <taxon>Lemnoideae</taxon>
        <taxon>Spirodela</taxon>
    </lineage>
</organism>
<gene>
    <name evidence="7" type="ORF">SI8410_06008866</name>
</gene>
<dbReference type="SUPFAM" id="SSF51197">
    <property type="entry name" value="Clavaminate synthase-like"/>
    <property type="match status" value="1"/>
</dbReference>
<evidence type="ECO:0000256" key="5">
    <source>
        <dbReference type="RuleBase" id="RU003682"/>
    </source>
</evidence>
<keyword evidence="4 5" id="KW-0408">Iron</keyword>
<keyword evidence="3 5" id="KW-0560">Oxidoreductase</keyword>
<dbReference type="InterPro" id="IPR026992">
    <property type="entry name" value="DIOX_N"/>
</dbReference>
<feature type="domain" description="Fe2OG dioxygenase" evidence="6">
    <location>
        <begin position="177"/>
        <end position="280"/>
    </location>
</feature>
<evidence type="ECO:0000313" key="7">
    <source>
        <dbReference type="EMBL" id="CAA7398201.1"/>
    </source>
</evidence>
<evidence type="ECO:0000313" key="8">
    <source>
        <dbReference type="Proteomes" id="UP000663760"/>
    </source>
</evidence>
<dbReference type="InterPro" id="IPR005123">
    <property type="entry name" value="Oxoglu/Fe-dep_dioxygenase_dom"/>
</dbReference>
<keyword evidence="8" id="KW-1185">Reference proteome</keyword>